<evidence type="ECO:0000313" key="4">
    <source>
        <dbReference type="Proteomes" id="UP000636110"/>
    </source>
</evidence>
<gene>
    <name evidence="3" type="ORF">GM920_02065</name>
</gene>
<evidence type="ECO:0000313" key="3">
    <source>
        <dbReference type="EMBL" id="MBB2147687.1"/>
    </source>
</evidence>
<evidence type="ECO:0000256" key="1">
    <source>
        <dbReference type="SAM" id="MobiDB-lite"/>
    </source>
</evidence>
<comment type="caution">
    <text evidence="3">The sequence shown here is derived from an EMBL/GenBank/DDBJ whole genome shotgun (WGS) entry which is preliminary data.</text>
</comment>
<accession>A0ABR6ERK9</accession>
<keyword evidence="2" id="KW-0472">Membrane</keyword>
<feature type="region of interest" description="Disordered" evidence="1">
    <location>
        <begin position="465"/>
        <end position="494"/>
    </location>
</feature>
<keyword evidence="2" id="KW-1133">Transmembrane helix</keyword>
<keyword evidence="2" id="KW-0812">Transmembrane</keyword>
<keyword evidence="4" id="KW-1185">Reference proteome</keyword>
<dbReference type="Proteomes" id="UP000636110">
    <property type="component" value="Unassembled WGS sequence"/>
</dbReference>
<feature type="transmembrane region" description="Helical" evidence="2">
    <location>
        <begin position="129"/>
        <end position="149"/>
    </location>
</feature>
<dbReference type="EMBL" id="WNXC01000001">
    <property type="protein sequence ID" value="MBB2147687.1"/>
    <property type="molecule type" value="Genomic_DNA"/>
</dbReference>
<feature type="transmembrane region" description="Helical" evidence="2">
    <location>
        <begin position="20"/>
        <end position="43"/>
    </location>
</feature>
<organism evidence="3 4">
    <name type="scientific">Pedobacter gandavensis</name>
    <dbReference type="NCBI Taxonomy" id="2679963"/>
    <lineage>
        <taxon>Bacteria</taxon>
        <taxon>Pseudomonadati</taxon>
        <taxon>Bacteroidota</taxon>
        <taxon>Sphingobacteriia</taxon>
        <taxon>Sphingobacteriales</taxon>
        <taxon>Sphingobacteriaceae</taxon>
        <taxon>Pedobacter</taxon>
    </lineage>
</organism>
<evidence type="ECO:0000256" key="2">
    <source>
        <dbReference type="SAM" id="Phobius"/>
    </source>
</evidence>
<protein>
    <recommendedName>
        <fullName evidence="5">DUF4175 family protein</fullName>
    </recommendedName>
</protein>
<feature type="transmembrane region" description="Helical" evidence="2">
    <location>
        <begin position="49"/>
        <end position="69"/>
    </location>
</feature>
<dbReference type="RefSeq" id="WP_182952960.1">
    <property type="nucleotide sequence ID" value="NZ_WNXC01000001.1"/>
</dbReference>
<sequence>MVKQGGIFGITRLQKQWTVLLLFQVLMLSLGLSLISAALWSYLFEGSNWIFMAFFLVFFAVLSWFKPFWKVSNLQICRYLNERFPELEESTELLLKPATACTSLERLQQDKINQVLIQMSAPKPPLQKLSWAGLVFLVGLGMSLGISFLKPITDLQASTTAKENIVSVKEKILPEIASFSLMIKAPAYTGVPERSQTQFALQAETGALLKWNIQTSVPVKVLKLIFNDKEVAVLKSKDGAGTAWEYLKTIHKSGFYQVELDGKKSDLYLMNVIPDLPAVIRITQPKPHTSIDYGQVQQVRLSLSLTDDYGLKSAYVAATMASGKGEGVSFTERKLDFKEQFDNRKSMSLNKTIDLKALGMKPGDELYFFVKAFDNLGQMSRSDVYFVSIVDTAELMSMAGMTNGVNLVPEYFRSQRQIIMDTEKLLAEKNTITDDAFRNRSNDLGMDQKLLRLRYGKFLGEESETEIGADHDHKEGEKDDHDGHDTGKETQTAGGFGDVKAIMDSYAHKHDIAEDATFFEPGIKAQLKAVLTEMWKSELQLRTYKTRDALPFEYKALRLLKDLQQKSRAYVAKTTVKVTQIKEEKRLSGELDKIGTPVQKSDFEPKEQEQVLLRKVLSLLEDRKAAASAHKPAQFGEEDRQLLKETERYMILAASDQPVLFLPALTAGRKLLSPKGGNAKDIALVQKAILKILGPVQTSPQLPTIAPASSLSQKYFNQLKKAEQSNGF</sequence>
<name>A0ABR6ERK9_9SPHI</name>
<feature type="compositionally biased region" description="Basic and acidic residues" evidence="1">
    <location>
        <begin position="468"/>
        <end position="488"/>
    </location>
</feature>
<reference evidence="3 4" key="1">
    <citation type="submission" date="2019-11" db="EMBL/GenBank/DDBJ databases">
        <title>Description of Pedobacter sp. LMG 31462T.</title>
        <authorList>
            <person name="Carlier A."/>
            <person name="Qi S."/>
            <person name="Vandamme P."/>
        </authorList>
    </citation>
    <scope>NUCLEOTIDE SEQUENCE [LARGE SCALE GENOMIC DNA]</scope>
    <source>
        <strain evidence="3 4">LMG 31462</strain>
    </source>
</reference>
<proteinExistence type="predicted"/>
<evidence type="ECO:0008006" key="5">
    <source>
        <dbReference type="Google" id="ProtNLM"/>
    </source>
</evidence>